<evidence type="ECO:0000313" key="2">
    <source>
        <dbReference type="Proteomes" id="UP000265618"/>
    </source>
</evidence>
<evidence type="ECO:0000313" key="1">
    <source>
        <dbReference type="EMBL" id="GIQ92886.1"/>
    </source>
</evidence>
<reference evidence="1 2" key="1">
    <citation type="journal article" date="2018" name="PLoS ONE">
        <title>The draft genome of Kipferlia bialata reveals reductive genome evolution in fornicate parasites.</title>
        <authorList>
            <person name="Tanifuji G."/>
            <person name="Takabayashi S."/>
            <person name="Kume K."/>
            <person name="Takagi M."/>
            <person name="Nakayama T."/>
            <person name="Kamikawa R."/>
            <person name="Inagaki Y."/>
            <person name="Hashimoto T."/>
        </authorList>
    </citation>
    <scope>NUCLEOTIDE SEQUENCE [LARGE SCALE GENOMIC DNA]</scope>
    <source>
        <strain evidence="1">NY0173</strain>
    </source>
</reference>
<feature type="non-terminal residue" evidence="1">
    <location>
        <position position="1"/>
    </location>
</feature>
<protein>
    <submittedName>
        <fullName evidence="1">Uncharacterized protein</fullName>
    </submittedName>
</protein>
<dbReference type="Proteomes" id="UP000265618">
    <property type="component" value="Unassembled WGS sequence"/>
</dbReference>
<organism evidence="1 2">
    <name type="scientific">Kipferlia bialata</name>
    <dbReference type="NCBI Taxonomy" id="797122"/>
    <lineage>
        <taxon>Eukaryota</taxon>
        <taxon>Metamonada</taxon>
        <taxon>Carpediemonas-like organisms</taxon>
        <taxon>Kipferlia</taxon>
    </lineage>
</organism>
<name>A0A9K3DDP7_9EUKA</name>
<dbReference type="EMBL" id="BDIP01010841">
    <property type="protein sequence ID" value="GIQ92886.1"/>
    <property type="molecule type" value="Genomic_DNA"/>
</dbReference>
<dbReference type="AlphaFoldDB" id="A0A9K3DDP7"/>
<gene>
    <name evidence="1" type="ORF">KIPB_016934</name>
</gene>
<comment type="caution">
    <text evidence="1">The sequence shown here is derived from an EMBL/GenBank/DDBJ whole genome shotgun (WGS) entry which is preliminary data.</text>
</comment>
<proteinExistence type="predicted"/>
<accession>A0A9K3DDP7</accession>
<sequence>MAYTDMAQEAGLERTMGDIVCTFSALPVCSLPLGLSSSGTCMEECMLTLSEAE</sequence>
<keyword evidence="2" id="KW-1185">Reference proteome</keyword>